<dbReference type="GO" id="GO:0004222">
    <property type="term" value="F:metalloendopeptidase activity"/>
    <property type="evidence" value="ECO:0007669"/>
    <property type="project" value="InterPro"/>
</dbReference>
<dbReference type="GO" id="GO:0030574">
    <property type="term" value="P:collagen catabolic process"/>
    <property type="evidence" value="ECO:0007669"/>
    <property type="project" value="TreeGrafter"/>
</dbReference>
<evidence type="ECO:0000256" key="6">
    <source>
        <dbReference type="ARBA" id="ARBA00023049"/>
    </source>
</evidence>
<name>A0AAD4T320_9MAGN</name>
<feature type="chain" id="PRO_5042126877" description="Peptidase metallopeptidase domain-containing protein" evidence="9">
    <location>
        <begin position="22"/>
        <end position="325"/>
    </location>
</feature>
<dbReference type="Proteomes" id="UP001202328">
    <property type="component" value="Unassembled WGS sequence"/>
</dbReference>
<feature type="binding site" evidence="8">
    <location>
        <position position="217"/>
    </location>
    <ligand>
        <name>Ca(2+)</name>
        <dbReference type="ChEBI" id="CHEBI:29108"/>
        <label>3</label>
    </ligand>
</feature>
<feature type="domain" description="Peptidase metallopeptidase" evidence="10">
    <location>
        <begin position="140"/>
        <end position="289"/>
    </location>
</feature>
<dbReference type="Pfam" id="PF00413">
    <property type="entry name" value="Peptidase_M10"/>
    <property type="match status" value="1"/>
</dbReference>
<comment type="cofactor">
    <cofactor evidence="8">
        <name>Zn(2+)</name>
        <dbReference type="ChEBI" id="CHEBI:29105"/>
    </cofactor>
    <text evidence="8">Binds 2 Zn(2+) ions per subunit.</text>
</comment>
<feature type="binding site" evidence="8">
    <location>
        <position position="209"/>
    </location>
    <ligand>
        <name>Zn(2+)</name>
        <dbReference type="ChEBI" id="CHEBI:29105"/>
        <label>1</label>
    </ligand>
</feature>
<keyword evidence="4" id="KW-0378">Hydrolase</keyword>
<dbReference type="InterPro" id="IPR036365">
    <property type="entry name" value="PGBD-like_sf"/>
</dbReference>
<gene>
    <name evidence="11" type="ORF">MKW98_031185</name>
</gene>
<dbReference type="EMBL" id="JAJJMB010005553">
    <property type="protein sequence ID" value="KAI3938237.1"/>
    <property type="molecule type" value="Genomic_DNA"/>
</dbReference>
<feature type="binding site" evidence="8">
    <location>
        <position position="264"/>
    </location>
    <ligand>
        <name>Zn(2+)</name>
        <dbReference type="ChEBI" id="CHEBI:29105"/>
        <label>2</label>
        <note>catalytic</note>
    </ligand>
</feature>
<feature type="binding site" evidence="8">
    <location>
        <position position="211"/>
    </location>
    <ligand>
        <name>Zn(2+)</name>
        <dbReference type="ChEBI" id="CHEBI:29105"/>
        <label>1</label>
    </ligand>
</feature>
<dbReference type="InterPro" id="IPR024079">
    <property type="entry name" value="MetalloPept_cat_dom_sf"/>
</dbReference>
<evidence type="ECO:0000256" key="8">
    <source>
        <dbReference type="PIRSR" id="PIRSR621190-2"/>
    </source>
</evidence>
<dbReference type="InterPro" id="IPR002477">
    <property type="entry name" value="Peptidoglycan-bd-like"/>
</dbReference>
<feature type="binding site" description="in inhibited form" evidence="8">
    <location>
        <position position="119"/>
    </location>
    <ligand>
        <name>Zn(2+)</name>
        <dbReference type="ChEBI" id="CHEBI:29105"/>
        <label>2</label>
        <note>catalytic</note>
    </ligand>
</feature>
<dbReference type="GO" id="GO:0006508">
    <property type="term" value="P:proteolysis"/>
    <property type="evidence" value="ECO:0007669"/>
    <property type="project" value="UniProtKB-KW"/>
</dbReference>
<keyword evidence="5 8" id="KW-0862">Zinc</keyword>
<dbReference type="AlphaFoldDB" id="A0AAD4T320"/>
<evidence type="ECO:0000259" key="10">
    <source>
        <dbReference type="SMART" id="SM00235"/>
    </source>
</evidence>
<evidence type="ECO:0000256" key="9">
    <source>
        <dbReference type="SAM" id="SignalP"/>
    </source>
</evidence>
<comment type="cofactor">
    <cofactor evidence="8">
        <name>Ca(2+)</name>
        <dbReference type="ChEBI" id="CHEBI:29108"/>
    </cofactor>
    <text evidence="8">Can bind about 5 Ca(2+) ions per subunit.</text>
</comment>
<comment type="similarity">
    <text evidence="1">Belongs to the peptidase M10A family. Matrix metalloproteinases (MMPs) subfamily.</text>
</comment>
<dbReference type="GO" id="GO:0008270">
    <property type="term" value="F:zinc ion binding"/>
    <property type="evidence" value="ECO:0007669"/>
    <property type="project" value="InterPro"/>
</dbReference>
<reference evidence="11" key="1">
    <citation type="submission" date="2022-04" db="EMBL/GenBank/DDBJ databases">
        <title>A functionally conserved STORR gene fusion in Papaver species that diverged 16.8 million years ago.</title>
        <authorList>
            <person name="Catania T."/>
        </authorList>
    </citation>
    <scope>NUCLEOTIDE SEQUENCE</scope>
    <source>
        <strain evidence="11">S-188037</strain>
    </source>
</reference>
<keyword evidence="9" id="KW-0732">Signal</keyword>
<protein>
    <recommendedName>
        <fullName evidence="10">Peptidase metallopeptidase domain-containing protein</fullName>
    </recommendedName>
</protein>
<dbReference type="PRINTS" id="PR00138">
    <property type="entry name" value="MATRIXIN"/>
</dbReference>
<keyword evidence="6" id="KW-0482">Metalloprotease</keyword>
<evidence type="ECO:0000256" key="5">
    <source>
        <dbReference type="ARBA" id="ARBA00022833"/>
    </source>
</evidence>
<dbReference type="PANTHER" id="PTHR10201">
    <property type="entry name" value="MATRIX METALLOPROTEINASE"/>
    <property type="match status" value="1"/>
</dbReference>
<accession>A0AAD4T320</accession>
<organism evidence="11 12">
    <name type="scientific">Papaver atlanticum</name>
    <dbReference type="NCBI Taxonomy" id="357466"/>
    <lineage>
        <taxon>Eukaryota</taxon>
        <taxon>Viridiplantae</taxon>
        <taxon>Streptophyta</taxon>
        <taxon>Embryophyta</taxon>
        <taxon>Tracheophyta</taxon>
        <taxon>Spermatophyta</taxon>
        <taxon>Magnoliopsida</taxon>
        <taxon>Ranunculales</taxon>
        <taxon>Papaveraceae</taxon>
        <taxon>Papaveroideae</taxon>
        <taxon>Papaver</taxon>
    </lineage>
</organism>
<evidence type="ECO:0000256" key="1">
    <source>
        <dbReference type="ARBA" id="ARBA00009614"/>
    </source>
</evidence>
<dbReference type="SUPFAM" id="SSF55486">
    <property type="entry name" value="Metalloproteases ('zincins'), catalytic domain"/>
    <property type="match status" value="1"/>
</dbReference>
<keyword evidence="8" id="KW-0106">Calcium</keyword>
<evidence type="ECO:0000313" key="12">
    <source>
        <dbReference type="Proteomes" id="UP001202328"/>
    </source>
</evidence>
<keyword evidence="3 8" id="KW-0479">Metal-binding</keyword>
<dbReference type="InterPro" id="IPR006026">
    <property type="entry name" value="Peptidase_Metallo"/>
</dbReference>
<sequence length="325" mass="36666">MFQYVSFFVCLFITVLPSFPARNMPDFITVLPVNPDMNYTWSTFHKFLDIRRGSEIIGMSELKKYFLRFGYLPKSDTNFTDIFDDGLESAVTQYQSKPGLPVTGKLDSATLSEVMSPRCGVGDNDDHKLHITKHYTYFPGRPSWGRTTPLMLTYAFSSSDFIDYIEISDIRAVFSRAFTRWASVIPVNFTETRDYKHADIKIGFYDKDHGDGEPFDGVLGVLAHSFSPKSGQKSRVAIDLESVATHEIGHVLGLGYSSVKEAVMYPSLNPKSKKVDLRLDDVTNFSLTSFLQSETAPNKSFGLRGHRFNPIFSISLIVLAVFFCI</sequence>
<dbReference type="PANTHER" id="PTHR10201:SF321">
    <property type="entry name" value="METALLOENDOPROTEINASE 4-MMP"/>
    <property type="match status" value="1"/>
</dbReference>
<feature type="active site" evidence="7">
    <location>
        <position position="247"/>
    </location>
</feature>
<feature type="signal peptide" evidence="9">
    <location>
        <begin position="1"/>
        <end position="21"/>
    </location>
</feature>
<evidence type="ECO:0000313" key="11">
    <source>
        <dbReference type="EMBL" id="KAI3938237.1"/>
    </source>
</evidence>
<dbReference type="GO" id="GO:0031012">
    <property type="term" value="C:extracellular matrix"/>
    <property type="evidence" value="ECO:0007669"/>
    <property type="project" value="InterPro"/>
</dbReference>
<feature type="binding site" evidence="8">
    <location>
        <position position="224"/>
    </location>
    <ligand>
        <name>Zn(2+)</name>
        <dbReference type="ChEBI" id="CHEBI:29105"/>
        <label>1</label>
    </ligand>
</feature>
<evidence type="ECO:0000256" key="3">
    <source>
        <dbReference type="ARBA" id="ARBA00022723"/>
    </source>
</evidence>
<keyword evidence="2" id="KW-0645">Protease</keyword>
<dbReference type="InterPro" id="IPR001818">
    <property type="entry name" value="Pept_M10_metallopeptidase"/>
</dbReference>
<comment type="caution">
    <text evidence="11">The sequence shown here is derived from an EMBL/GenBank/DDBJ whole genome shotgun (WGS) entry which is preliminary data.</text>
</comment>
<dbReference type="Pfam" id="PF01471">
    <property type="entry name" value="PG_binding_1"/>
    <property type="match status" value="1"/>
</dbReference>
<feature type="binding site" evidence="8">
    <location>
        <position position="199"/>
    </location>
    <ligand>
        <name>Ca(2+)</name>
        <dbReference type="ChEBI" id="CHEBI:29108"/>
        <label>2</label>
    </ligand>
</feature>
<evidence type="ECO:0000256" key="7">
    <source>
        <dbReference type="PIRSR" id="PIRSR621190-1"/>
    </source>
</evidence>
<feature type="binding site" evidence="8">
    <location>
        <position position="246"/>
    </location>
    <ligand>
        <name>Zn(2+)</name>
        <dbReference type="ChEBI" id="CHEBI:29105"/>
        <label>2</label>
        <note>catalytic</note>
    </ligand>
</feature>
<dbReference type="InterPro" id="IPR021190">
    <property type="entry name" value="Pept_M10A"/>
</dbReference>
<proteinExistence type="inferred from homology"/>
<dbReference type="Gene3D" id="3.40.390.10">
    <property type="entry name" value="Collagenase (Catalytic Domain)"/>
    <property type="match status" value="1"/>
</dbReference>
<keyword evidence="12" id="KW-1185">Reference proteome</keyword>
<evidence type="ECO:0000256" key="2">
    <source>
        <dbReference type="ARBA" id="ARBA00022670"/>
    </source>
</evidence>
<dbReference type="SMART" id="SM00235">
    <property type="entry name" value="ZnMc"/>
    <property type="match status" value="1"/>
</dbReference>
<dbReference type="GO" id="GO:0030198">
    <property type="term" value="P:extracellular matrix organization"/>
    <property type="evidence" value="ECO:0007669"/>
    <property type="project" value="TreeGrafter"/>
</dbReference>
<feature type="binding site" evidence="8">
    <location>
        <position position="250"/>
    </location>
    <ligand>
        <name>Zn(2+)</name>
        <dbReference type="ChEBI" id="CHEBI:29105"/>
        <label>2</label>
        <note>catalytic</note>
    </ligand>
</feature>
<feature type="binding site" evidence="8">
    <location>
        <position position="216"/>
    </location>
    <ligand>
        <name>Ca(2+)</name>
        <dbReference type="ChEBI" id="CHEBI:29108"/>
        <label>3</label>
    </ligand>
</feature>
<dbReference type="SUPFAM" id="SSF47090">
    <property type="entry name" value="PGBD-like"/>
    <property type="match status" value="1"/>
</dbReference>
<evidence type="ECO:0000256" key="4">
    <source>
        <dbReference type="ARBA" id="ARBA00022801"/>
    </source>
</evidence>